<keyword evidence="4" id="KW-1185">Reference proteome</keyword>
<evidence type="ECO:0000313" key="4">
    <source>
        <dbReference type="Proteomes" id="UP001107558"/>
    </source>
</evidence>
<feature type="disulfide bond" evidence="1">
    <location>
        <begin position="152"/>
        <end position="162"/>
    </location>
</feature>
<dbReference type="Proteomes" id="UP001107558">
    <property type="component" value="Chromosome 3"/>
</dbReference>
<feature type="disulfide bond" evidence="1">
    <location>
        <begin position="116"/>
        <end position="175"/>
    </location>
</feature>
<dbReference type="EMBL" id="JADBJN010000003">
    <property type="protein sequence ID" value="KAG5669800.1"/>
    <property type="molecule type" value="Genomic_DNA"/>
</dbReference>
<dbReference type="InterPro" id="IPR037176">
    <property type="entry name" value="Osmotin/thaumatin-like_sf"/>
</dbReference>
<keyword evidence="1" id="KW-1015">Disulfide bond</keyword>
<dbReference type="InterPro" id="IPR001938">
    <property type="entry name" value="Thaumatin"/>
</dbReference>
<accession>A0A9J6BJC5</accession>
<dbReference type="Gene3D" id="2.60.110.10">
    <property type="entry name" value="Thaumatin"/>
    <property type="match status" value="1"/>
</dbReference>
<feature type="disulfide bond" evidence="1">
    <location>
        <begin position="124"/>
        <end position="138"/>
    </location>
</feature>
<evidence type="ECO:0000256" key="2">
    <source>
        <dbReference type="SAM" id="SignalP"/>
    </source>
</evidence>
<feature type="disulfide bond" evidence="1">
    <location>
        <begin position="26"/>
        <end position="205"/>
    </location>
</feature>
<proteinExistence type="predicted"/>
<evidence type="ECO:0000313" key="3">
    <source>
        <dbReference type="EMBL" id="KAG5669800.1"/>
    </source>
</evidence>
<feature type="disulfide bond" evidence="1">
    <location>
        <begin position="111"/>
        <end position="192"/>
    </location>
</feature>
<gene>
    <name evidence="3" type="ORF">PVAND_000093</name>
</gene>
<name>A0A9J6BJC5_POLVA</name>
<dbReference type="PROSITE" id="PS51367">
    <property type="entry name" value="THAUMATIN_2"/>
    <property type="match status" value="1"/>
</dbReference>
<dbReference type="Pfam" id="PF00314">
    <property type="entry name" value="Thaumatin"/>
    <property type="match status" value="1"/>
</dbReference>
<feature type="chain" id="PRO_5039906752" description="Thaumatin-like protein" evidence="2">
    <location>
        <begin position="17"/>
        <end position="206"/>
    </location>
</feature>
<evidence type="ECO:0000256" key="1">
    <source>
        <dbReference type="PIRSR" id="PIRSR002703-1"/>
    </source>
</evidence>
<protein>
    <recommendedName>
        <fullName evidence="5">Thaumatin-like protein</fullName>
    </recommendedName>
</protein>
<dbReference type="PIRSF" id="PIRSF002703">
    <property type="entry name" value="Thaumatin"/>
    <property type="match status" value="1"/>
</dbReference>
<dbReference type="SUPFAM" id="SSF49870">
    <property type="entry name" value="Osmotin, thaumatin-like protein"/>
    <property type="match status" value="1"/>
</dbReference>
<comment type="caution">
    <text evidence="3">The sequence shown here is derived from an EMBL/GenBank/DDBJ whole genome shotgun (WGS) entry which is preliminary data.</text>
</comment>
<evidence type="ECO:0008006" key="5">
    <source>
        <dbReference type="Google" id="ProtNLM"/>
    </source>
</evidence>
<dbReference type="AlphaFoldDB" id="A0A9J6BJC5"/>
<dbReference type="OrthoDB" id="430315at2759"/>
<organism evidence="3 4">
    <name type="scientific">Polypedilum vanderplanki</name>
    <name type="common">Sleeping chironomid midge</name>
    <dbReference type="NCBI Taxonomy" id="319348"/>
    <lineage>
        <taxon>Eukaryota</taxon>
        <taxon>Metazoa</taxon>
        <taxon>Ecdysozoa</taxon>
        <taxon>Arthropoda</taxon>
        <taxon>Hexapoda</taxon>
        <taxon>Insecta</taxon>
        <taxon>Pterygota</taxon>
        <taxon>Neoptera</taxon>
        <taxon>Endopterygota</taxon>
        <taxon>Diptera</taxon>
        <taxon>Nematocera</taxon>
        <taxon>Chironomoidea</taxon>
        <taxon>Chironomidae</taxon>
        <taxon>Chironominae</taxon>
        <taxon>Polypedilum</taxon>
        <taxon>Polypedilum</taxon>
    </lineage>
</organism>
<feature type="signal peptide" evidence="2">
    <location>
        <begin position="1"/>
        <end position="16"/>
    </location>
</feature>
<reference evidence="3" key="1">
    <citation type="submission" date="2021-03" db="EMBL/GenBank/DDBJ databases">
        <title>Chromosome level genome of the anhydrobiotic midge Polypedilum vanderplanki.</title>
        <authorList>
            <person name="Yoshida Y."/>
            <person name="Kikawada T."/>
            <person name="Gusev O."/>
        </authorList>
    </citation>
    <scope>NUCLEOTIDE SEQUENCE</scope>
    <source>
        <strain evidence="3">NIAS01</strain>
        <tissue evidence="3">Whole body or cell culture</tissue>
    </source>
</reference>
<sequence length="206" mass="23015">MKSLIIFTALLSIAFGDRQFTVKNNCGFTIWADVIPNGETNIQLNSRQSRSFSRPDNWSGRIYPKRANDRAPYTLAEFTLGGYKGMDFYDISLVDGFNVPLAIHVSSSDNCRSPSCRADLNANCPAELKRVQNGLTTCESACTKFHQDQYCCQGAHGQPNTCSPSNYSRYFKQACPDAYSYAYDDPSSTFTCRADSSTRYEVVFCP</sequence>
<dbReference type="PANTHER" id="PTHR31048">
    <property type="entry name" value="OS03G0233200 PROTEIN"/>
    <property type="match status" value="1"/>
</dbReference>
<keyword evidence="2" id="KW-0732">Signal</keyword>
<feature type="disulfide bond" evidence="1">
    <location>
        <begin position="142"/>
        <end position="151"/>
    </location>
</feature>
<dbReference type="SMART" id="SM00205">
    <property type="entry name" value="THN"/>
    <property type="match status" value="1"/>
</dbReference>